<dbReference type="CTD" id="5971"/>
<dbReference type="GO" id="GO:0038061">
    <property type="term" value="P:non-canonical NF-kappaB signal transduction"/>
    <property type="evidence" value="ECO:0007669"/>
    <property type="project" value="TreeGrafter"/>
</dbReference>
<evidence type="ECO:0000259" key="8">
    <source>
        <dbReference type="PROSITE" id="PS50254"/>
    </source>
</evidence>
<dbReference type="GO" id="GO:0048511">
    <property type="term" value="P:rhythmic process"/>
    <property type="evidence" value="ECO:0007669"/>
    <property type="project" value="UniProtKB-KW"/>
</dbReference>
<organism evidence="9 10">
    <name type="scientific">Sinocyclocheilus grahami</name>
    <name type="common">Dianchi golden-line fish</name>
    <name type="synonym">Barbus grahami</name>
    <dbReference type="NCBI Taxonomy" id="75366"/>
    <lineage>
        <taxon>Eukaryota</taxon>
        <taxon>Metazoa</taxon>
        <taxon>Chordata</taxon>
        <taxon>Craniata</taxon>
        <taxon>Vertebrata</taxon>
        <taxon>Euteleostomi</taxon>
        <taxon>Actinopterygii</taxon>
        <taxon>Neopterygii</taxon>
        <taxon>Teleostei</taxon>
        <taxon>Ostariophysi</taxon>
        <taxon>Cypriniformes</taxon>
        <taxon>Cyprinidae</taxon>
        <taxon>Cyprininae</taxon>
        <taxon>Sinocyclocheilus</taxon>
    </lineage>
</organism>
<evidence type="ECO:0000256" key="7">
    <source>
        <dbReference type="SAM" id="MobiDB-lite"/>
    </source>
</evidence>
<dbReference type="InterPro" id="IPR008967">
    <property type="entry name" value="p53-like_TF_DNA-bd_sf"/>
</dbReference>
<dbReference type="SMART" id="SM00429">
    <property type="entry name" value="IPT"/>
    <property type="match status" value="1"/>
</dbReference>
<dbReference type="PROSITE" id="PS50254">
    <property type="entry name" value="REL_2"/>
    <property type="match status" value="1"/>
</dbReference>
<name>A0A672LPP0_SINGR</name>
<feature type="domain" description="RHD" evidence="8">
    <location>
        <begin position="127"/>
        <end position="305"/>
    </location>
</feature>
<dbReference type="GO" id="GO:0000978">
    <property type="term" value="F:RNA polymerase II cis-regulatory region sequence-specific DNA binding"/>
    <property type="evidence" value="ECO:0007669"/>
    <property type="project" value="UniProtKB-ARBA"/>
</dbReference>
<accession>A0A672LPP0</accession>
<dbReference type="Pfam" id="PF00554">
    <property type="entry name" value="RHD_DNA_bind"/>
    <property type="match status" value="1"/>
</dbReference>
<dbReference type="FunFam" id="2.60.40.340:FF:000005">
    <property type="entry name" value="RELB proto-oncogene, NF-kB subunit"/>
    <property type="match status" value="1"/>
</dbReference>
<dbReference type="Ensembl" id="ENSSGRT00000027737.1">
    <property type="protein sequence ID" value="ENSSGRP00000025742.1"/>
    <property type="gene ID" value="ENSSGRG00000014949.1"/>
</dbReference>
<dbReference type="InParanoid" id="A0A672LPP0"/>
<dbReference type="InterPro" id="IPR037059">
    <property type="entry name" value="RHD_DNA_bind_dom_sf"/>
</dbReference>
<dbReference type="SUPFAM" id="SSF49417">
    <property type="entry name" value="p53-like transcription factors"/>
    <property type="match status" value="1"/>
</dbReference>
<dbReference type="GO" id="GO:0005634">
    <property type="term" value="C:nucleus"/>
    <property type="evidence" value="ECO:0007669"/>
    <property type="project" value="UniProtKB-SubCell"/>
</dbReference>
<dbReference type="InterPro" id="IPR000451">
    <property type="entry name" value="NFkB/Dor"/>
</dbReference>
<dbReference type="GO" id="GO:0009653">
    <property type="term" value="P:anatomical structure morphogenesis"/>
    <property type="evidence" value="ECO:0007669"/>
    <property type="project" value="UniProtKB-ARBA"/>
</dbReference>
<dbReference type="GO" id="GO:0045087">
    <property type="term" value="P:innate immune response"/>
    <property type="evidence" value="ECO:0007669"/>
    <property type="project" value="TreeGrafter"/>
</dbReference>
<evidence type="ECO:0000256" key="5">
    <source>
        <dbReference type="ARBA" id="ARBA00023163"/>
    </source>
</evidence>
<dbReference type="OMA" id="QWITEDH"/>
<keyword evidence="6" id="KW-0539">Nucleus</keyword>
<dbReference type="Gene3D" id="2.60.40.340">
    <property type="entry name" value="Rel homology domain (RHD), DNA-binding domain"/>
    <property type="match status" value="1"/>
</dbReference>
<comment type="subcellular location">
    <subcellularLocation>
        <location evidence="1">Nucleus</location>
    </subcellularLocation>
</comment>
<dbReference type="FunFam" id="2.60.40.10:FF:000046">
    <property type="entry name" value="Nuclear factor NF-kappa-B p105 subunit"/>
    <property type="match status" value="1"/>
</dbReference>
<dbReference type="InterPro" id="IPR002909">
    <property type="entry name" value="IPT_dom"/>
</dbReference>
<dbReference type="Gene3D" id="2.60.40.10">
    <property type="entry name" value="Immunoglobulins"/>
    <property type="match status" value="1"/>
</dbReference>
<evidence type="ECO:0000256" key="1">
    <source>
        <dbReference type="ARBA" id="ARBA00004123"/>
    </source>
</evidence>
<dbReference type="Proteomes" id="UP000472262">
    <property type="component" value="Unassembled WGS sequence"/>
</dbReference>
<evidence type="ECO:0000313" key="10">
    <source>
        <dbReference type="Proteomes" id="UP000472262"/>
    </source>
</evidence>
<sequence length="600" mass="67140">MRNMSVGNGAAGALDLDIIEEYLTEKTIKELTVTLPGPPPPPVDQDSQPVDPPSRSRRSAPVLVSRGTAPHNPYSFDQTPTAHTGGMAPMHSMRSHKVASQRRGQSSLAPQSLHSQQTGTEHLERFLEKPELVMVEQPKERGMRFRYECEGRSAGSILGASSTDSSKTLPVIEIQGPIDNIKKVMVTVSLVTKDIPYRPHPHCLVGKDCADGVCVIHINPHSSRQHGFANLGIQCVRRKELDASLQKRRNKNIDPFNTGHSKSIEDMDMNVVRLCFQCEVERKDGDRIPLAPVVSNPIYDKKATTTAELKINRLNVVRGPCTGKTEIYMLCDKVQKDDIEIIFSKEDWEAKAEFAQTDVHRQIAIVFKSPPFREQNITEEVEVSVCLRRMSDRMDSESVKFTYVPDNADPYGVNRKRKMKSDVKFSEPCSVPQNQDIANELSMPQHFDNPFYAPPDCNVPNASMAVPVMDRGVHMPSQVMEEIHYNEDFKQEDGCVSLDPDTLDSVLQGISQCLASFRPDQSQQGSDQFLNQIFFHGDLNFGLDGTDTKLNVSQPMMNMSSINDAHFSQMVNENQAYPADLENIEGLMFCPVKSENDLDH</sequence>
<dbReference type="PRINTS" id="PR00057">
    <property type="entry name" value="NFKBTNSCPFCT"/>
</dbReference>
<feature type="compositionally biased region" description="Polar residues" evidence="7">
    <location>
        <begin position="102"/>
        <end position="120"/>
    </location>
</feature>
<dbReference type="GO" id="GO:0005829">
    <property type="term" value="C:cytosol"/>
    <property type="evidence" value="ECO:0007669"/>
    <property type="project" value="UniProtKB-ARBA"/>
</dbReference>
<evidence type="ECO:0000313" key="9">
    <source>
        <dbReference type="Ensembl" id="ENSSGRP00000025742.1"/>
    </source>
</evidence>
<dbReference type="GO" id="GO:0007249">
    <property type="term" value="P:canonical NF-kappaB signal transduction"/>
    <property type="evidence" value="ECO:0007669"/>
    <property type="project" value="TreeGrafter"/>
</dbReference>
<dbReference type="GO" id="GO:0034097">
    <property type="term" value="P:response to cytokine"/>
    <property type="evidence" value="ECO:0007669"/>
    <property type="project" value="TreeGrafter"/>
</dbReference>
<evidence type="ECO:0000256" key="2">
    <source>
        <dbReference type="ARBA" id="ARBA00023015"/>
    </source>
</evidence>
<dbReference type="GO" id="GO:0045944">
    <property type="term" value="P:positive regulation of transcription by RNA polymerase II"/>
    <property type="evidence" value="ECO:0007669"/>
    <property type="project" value="TreeGrafter"/>
</dbReference>
<evidence type="ECO:0000256" key="3">
    <source>
        <dbReference type="ARBA" id="ARBA00023108"/>
    </source>
</evidence>
<proteinExistence type="predicted"/>
<dbReference type="KEGG" id="sgh:107582588"/>
<reference evidence="9" key="2">
    <citation type="submission" date="2025-09" db="UniProtKB">
        <authorList>
            <consortium name="Ensembl"/>
        </authorList>
    </citation>
    <scope>IDENTIFICATION</scope>
</reference>
<keyword evidence="4" id="KW-0010">Activator</keyword>
<keyword evidence="3" id="KW-0090">Biological rhythms</keyword>
<evidence type="ECO:0000256" key="4">
    <source>
        <dbReference type="ARBA" id="ARBA00023159"/>
    </source>
</evidence>
<dbReference type="GO" id="GO:0030098">
    <property type="term" value="P:lymphocyte differentiation"/>
    <property type="evidence" value="ECO:0007669"/>
    <property type="project" value="UniProtKB-ARBA"/>
</dbReference>
<dbReference type="GO" id="GO:0007399">
    <property type="term" value="P:nervous system development"/>
    <property type="evidence" value="ECO:0007669"/>
    <property type="project" value="UniProtKB-ARBA"/>
</dbReference>
<dbReference type="PANTHER" id="PTHR24169">
    <property type="entry name" value="NUCLEAR FACTOR NF-KAPPA-B PROTEIN"/>
    <property type="match status" value="1"/>
</dbReference>
<keyword evidence="2" id="KW-0805">Transcription regulation</keyword>
<dbReference type="InterPro" id="IPR013783">
    <property type="entry name" value="Ig-like_fold"/>
</dbReference>
<keyword evidence="10" id="KW-1185">Reference proteome</keyword>
<dbReference type="GO" id="GO:0060429">
    <property type="term" value="P:epithelium development"/>
    <property type="evidence" value="ECO:0007669"/>
    <property type="project" value="UniProtKB-ARBA"/>
</dbReference>
<keyword evidence="5" id="KW-0804">Transcription</keyword>
<dbReference type="AlphaFoldDB" id="A0A672LPP0"/>
<evidence type="ECO:0000256" key="6">
    <source>
        <dbReference type="ARBA" id="ARBA00023242"/>
    </source>
</evidence>
<dbReference type="GO" id="GO:0033554">
    <property type="term" value="P:cellular response to stress"/>
    <property type="evidence" value="ECO:0007669"/>
    <property type="project" value="TreeGrafter"/>
</dbReference>
<reference evidence="9" key="1">
    <citation type="submission" date="2025-08" db="UniProtKB">
        <authorList>
            <consortium name="Ensembl"/>
        </authorList>
    </citation>
    <scope>IDENTIFICATION</scope>
</reference>
<dbReference type="OrthoDB" id="7881762at2759"/>
<protein>
    <submittedName>
        <fullName evidence="9">Transcription factor RelB-like</fullName>
    </submittedName>
</protein>
<dbReference type="GO" id="GO:0006954">
    <property type="term" value="P:inflammatory response"/>
    <property type="evidence" value="ECO:0007669"/>
    <property type="project" value="TreeGrafter"/>
</dbReference>
<dbReference type="InterPro" id="IPR030492">
    <property type="entry name" value="RHD_CS"/>
</dbReference>
<dbReference type="PROSITE" id="PS01204">
    <property type="entry name" value="REL_1"/>
    <property type="match status" value="1"/>
</dbReference>
<dbReference type="InterPro" id="IPR011539">
    <property type="entry name" value="RHD_DNA_bind_dom"/>
</dbReference>
<dbReference type="InterPro" id="IPR014756">
    <property type="entry name" value="Ig_E-set"/>
</dbReference>
<feature type="region of interest" description="Disordered" evidence="7">
    <location>
        <begin position="32"/>
        <end position="120"/>
    </location>
</feature>
<dbReference type="PANTHER" id="PTHR24169:SF18">
    <property type="entry name" value="TRANSCRIPTION FACTOR RELB"/>
    <property type="match status" value="1"/>
</dbReference>
<dbReference type="Pfam" id="PF16179">
    <property type="entry name" value="RHD_dimer"/>
    <property type="match status" value="1"/>
</dbReference>
<gene>
    <name evidence="9" type="primary">LOC107582588</name>
</gene>
<dbReference type="SUPFAM" id="SSF81296">
    <property type="entry name" value="E set domains"/>
    <property type="match status" value="1"/>
</dbReference>
<dbReference type="InterPro" id="IPR032397">
    <property type="entry name" value="RHD_dimer"/>
</dbReference>
<dbReference type="GO" id="GO:0000981">
    <property type="term" value="F:DNA-binding transcription factor activity, RNA polymerase II-specific"/>
    <property type="evidence" value="ECO:0007669"/>
    <property type="project" value="TreeGrafter"/>
</dbReference>